<reference evidence="1" key="3">
    <citation type="submission" date="2006-01" db="EMBL/GenBank/DDBJ databases">
        <authorList>
            <person name="Buell R."/>
        </authorList>
    </citation>
    <scope>NUCLEOTIDE SEQUENCE</scope>
</reference>
<dbReference type="AlphaFoldDB" id="Q2QSJ9"/>
<reference evidence="1" key="1">
    <citation type="journal article" date="2005" name="BMC Biol.">
        <title>The sequence of rice chromosomes 11 and 12, rich in disease resistance genes and recent gene duplications.</title>
        <authorList>
            <consortium name="The rice chromosomes 11 and 12 sequencing consortia"/>
        </authorList>
    </citation>
    <scope>NUCLEOTIDE SEQUENCE [LARGE SCALE GENOMIC DNA]</scope>
</reference>
<dbReference type="EMBL" id="DP000011">
    <property type="protein sequence ID" value="ABA97950.1"/>
    <property type="molecule type" value="Genomic_DNA"/>
</dbReference>
<gene>
    <name evidence="1" type="ordered locus">LOC_Os12g23849</name>
</gene>
<organism evidence="1">
    <name type="scientific">Oryza sativa subsp. japonica</name>
    <name type="common">Rice</name>
    <dbReference type="NCBI Taxonomy" id="39947"/>
    <lineage>
        <taxon>Eukaryota</taxon>
        <taxon>Viridiplantae</taxon>
        <taxon>Streptophyta</taxon>
        <taxon>Embryophyta</taxon>
        <taxon>Tracheophyta</taxon>
        <taxon>Spermatophyta</taxon>
        <taxon>Magnoliopsida</taxon>
        <taxon>Liliopsida</taxon>
        <taxon>Poales</taxon>
        <taxon>Poaceae</taxon>
        <taxon>BOP clade</taxon>
        <taxon>Oryzoideae</taxon>
        <taxon>Oryzeae</taxon>
        <taxon>Oryzinae</taxon>
        <taxon>Oryza</taxon>
        <taxon>Oryza sativa</taxon>
    </lineage>
</organism>
<reference evidence="1" key="2">
    <citation type="submission" date="2005-04" db="EMBL/GenBank/DDBJ databases">
        <authorList>
            <person name="Buell C.R."/>
            <person name="Wing R.A."/>
            <person name="McCombie W.A."/>
            <person name="Ouyang S."/>
        </authorList>
    </citation>
    <scope>NUCLEOTIDE SEQUENCE</scope>
</reference>
<proteinExistence type="predicted"/>
<evidence type="ECO:0000313" key="1">
    <source>
        <dbReference type="EMBL" id="ABA97950.1"/>
    </source>
</evidence>
<sequence length="46" mass="4692">MATLAIAAMAAVAVAALAIAAAAMVAVAERTTSLAILLFREEKYLQ</sequence>
<accession>Q2QSJ9</accession>
<protein>
    <submittedName>
        <fullName evidence="1">Uncharacterized protein</fullName>
    </submittedName>
</protein>
<name>Q2QSJ9_ORYSJ</name>